<name>A0ABU9ZK93_9HYPH</name>
<keyword evidence="1" id="KW-0812">Transmembrane</keyword>
<accession>A0ABU9ZK93</accession>
<evidence type="ECO:0000313" key="2">
    <source>
        <dbReference type="EMBL" id="MEN3231903.1"/>
    </source>
</evidence>
<evidence type="ECO:0008006" key="4">
    <source>
        <dbReference type="Google" id="ProtNLM"/>
    </source>
</evidence>
<keyword evidence="3" id="KW-1185">Reference proteome</keyword>
<evidence type="ECO:0000256" key="1">
    <source>
        <dbReference type="SAM" id="Phobius"/>
    </source>
</evidence>
<feature type="transmembrane region" description="Helical" evidence="1">
    <location>
        <begin position="76"/>
        <end position="97"/>
    </location>
</feature>
<comment type="caution">
    <text evidence="2">The sequence shown here is derived from an EMBL/GenBank/DDBJ whole genome shotgun (WGS) entry which is preliminary data.</text>
</comment>
<dbReference type="EMBL" id="JAQYXL010000003">
    <property type="protein sequence ID" value="MEN3231903.1"/>
    <property type="molecule type" value="Genomic_DNA"/>
</dbReference>
<gene>
    <name evidence="2" type="ORF">PUR21_30505</name>
</gene>
<dbReference type="Proteomes" id="UP001404845">
    <property type="component" value="Unassembled WGS sequence"/>
</dbReference>
<keyword evidence="1" id="KW-1133">Transmembrane helix</keyword>
<organism evidence="2 3">
    <name type="scientific">Methylorubrum rhodesianum</name>
    <dbReference type="NCBI Taxonomy" id="29427"/>
    <lineage>
        <taxon>Bacteria</taxon>
        <taxon>Pseudomonadati</taxon>
        <taxon>Pseudomonadota</taxon>
        <taxon>Alphaproteobacteria</taxon>
        <taxon>Hyphomicrobiales</taxon>
        <taxon>Methylobacteriaceae</taxon>
        <taxon>Methylorubrum</taxon>
    </lineage>
</organism>
<evidence type="ECO:0000313" key="3">
    <source>
        <dbReference type="Proteomes" id="UP001404845"/>
    </source>
</evidence>
<feature type="transmembrane region" description="Helical" evidence="1">
    <location>
        <begin position="103"/>
        <end position="121"/>
    </location>
</feature>
<protein>
    <recommendedName>
        <fullName evidence="4">Iron reductase</fullName>
    </recommendedName>
</protein>
<dbReference type="RefSeq" id="WP_345972621.1">
    <property type="nucleotide sequence ID" value="NZ_JAQYXL010000003.1"/>
</dbReference>
<reference evidence="2 3" key="1">
    <citation type="journal article" date="2023" name="PLoS ONE">
        <title>Complete genome assembly of Hawai'i environmental nontuberculous mycobacteria reveals unexpected co-isolation with methylobacteria.</title>
        <authorList>
            <person name="Hendrix J."/>
            <person name="Epperson L.E."/>
            <person name="Tong E.I."/>
            <person name="Chan Y.L."/>
            <person name="Hasan N.A."/>
            <person name="Dawrs S.N."/>
            <person name="Norton G.J."/>
            <person name="Virdi R."/>
            <person name="Crooks J.L."/>
            <person name="Chan E.D."/>
            <person name="Honda J.R."/>
            <person name="Strong M."/>
        </authorList>
    </citation>
    <scope>NUCLEOTIDE SEQUENCE [LARGE SCALE GENOMIC DNA]</scope>
    <source>
        <strain evidence="2 3">NJH_HI01</strain>
    </source>
</reference>
<feature type="transmembrane region" description="Helical" evidence="1">
    <location>
        <begin position="34"/>
        <end position="55"/>
    </location>
</feature>
<feature type="transmembrane region" description="Helical" evidence="1">
    <location>
        <begin position="221"/>
        <end position="245"/>
    </location>
</feature>
<proteinExistence type="predicted"/>
<sequence length="249" mass="26927">MQERGALAVGGLVVLLLLLPLGYLIHVSPRFPGSLAGSLLGIAGAALMLVPLVYVMIKRVPFLKVRITQHVSMRTLLAWHVYAGVLAPILGLLHGAHKFRSPLGVSLTGMMLVVVLTGYIGRHLLARIAKAVQGQRSDLAILTAAFERASSEARNSPQPAPAGVLARLARTFFSPADPVLDVAPAGGARQLVEVADTMADVESAIRTEEVMRSLFDKWLPLHILVAILLYGLLVLHVWSGLYYGLRWWP</sequence>
<keyword evidence="1" id="KW-0472">Membrane</keyword>